<dbReference type="InterPro" id="IPR050836">
    <property type="entry name" value="SDS22/Internalin_LRR"/>
</dbReference>
<evidence type="ECO:0000313" key="4">
    <source>
        <dbReference type="EMBL" id="KAL0482407.1"/>
    </source>
</evidence>
<reference evidence="4 5" key="1">
    <citation type="submission" date="2024-03" db="EMBL/GenBank/DDBJ databases">
        <title>The Acrasis kona genome and developmental transcriptomes reveal deep origins of eukaryotic multicellular pathways.</title>
        <authorList>
            <person name="Sheikh S."/>
            <person name="Fu C.-J."/>
            <person name="Brown M.W."/>
            <person name="Baldauf S.L."/>
        </authorList>
    </citation>
    <scope>NUCLEOTIDE SEQUENCE [LARGE SCALE GENOMIC DNA]</scope>
    <source>
        <strain evidence="4 5">ATCC MYA-3509</strain>
    </source>
</reference>
<keyword evidence="2" id="KW-0677">Repeat</keyword>
<evidence type="ECO:0000256" key="3">
    <source>
        <dbReference type="SAM" id="MobiDB-lite"/>
    </source>
</evidence>
<dbReference type="SMART" id="SM00365">
    <property type="entry name" value="LRR_SD22"/>
    <property type="match status" value="6"/>
</dbReference>
<dbReference type="InterPro" id="IPR025875">
    <property type="entry name" value="Leu-rich_rpt_4"/>
</dbReference>
<dbReference type="InterPro" id="IPR001611">
    <property type="entry name" value="Leu-rich_rpt"/>
</dbReference>
<dbReference type="PANTHER" id="PTHR46652:SF3">
    <property type="entry name" value="LEUCINE-RICH REPEAT-CONTAINING PROTEIN 9"/>
    <property type="match status" value="1"/>
</dbReference>
<feature type="region of interest" description="Disordered" evidence="3">
    <location>
        <begin position="1"/>
        <end position="21"/>
    </location>
</feature>
<dbReference type="PANTHER" id="PTHR46652">
    <property type="entry name" value="LEUCINE-RICH REPEAT AND IQ DOMAIN-CONTAINING PROTEIN 1-RELATED"/>
    <property type="match status" value="1"/>
</dbReference>
<name>A0AAW2Z1B7_9EUKA</name>
<sequence length="635" mass="72203">MTDNESSPVNSRPETAQSQTDKPLIELIKDEKLLETLLEVFEEEYLQMCLNPGSKWQEHEECMKILVTFLQQSSDLPKGFMMFPSVTLPIEKAKVFVAVSHIIIASFSSKMLKVLLQVHLAFRAFLDSPMMIRLHKKEDFTTFTKSVTTLLVAKAGDMNPRNQKEAIKSIKKLCSHKNTSIPLVMTFVLEPIKTKTVKVWVGRLYLLEVLIKDLHVTPKGVIEPQGPIALSIEAAANANAQIRMSAISVLKEVYKDMGTNIYEHIKQLKPTTLAVLRNGFEAVDLEQSGENSGPSAEEKQATIDANNLTFSQEGIQKEVLLKKAHKNNPKNSSETLKQYLARLTHISLDNCNIDKIDNLQYCTSLRVLYLYDNRIYRIENLKSIGKNITHLYLQNNKISKMENMETLVNLQKLYLDNNQIEVVENLQTMNKLEELYISNQDLPEGFGLTFDENSMKVISSRLTLLNASNCMCSDVMSLGWLENLTKLNLSKNKIENLEAVQFVLSSNMYLQELDLSSNPINKSSKYRDKIIYASKRDLELLDNIPISSNERKYIQNIETKRRTTEQKQRSDLHSIQNTIVAQYIPPPVAPVPVAKRVPIPVTKKTVPQRKPSIGKFTELENAMDLLTVSKVRTEK</sequence>
<dbReference type="CDD" id="cd21340">
    <property type="entry name" value="PPP1R42"/>
    <property type="match status" value="1"/>
</dbReference>
<keyword evidence="1" id="KW-0433">Leucine-rich repeat</keyword>
<dbReference type="Gene3D" id="1.25.10.10">
    <property type="entry name" value="Leucine-rich Repeat Variant"/>
    <property type="match status" value="1"/>
</dbReference>
<dbReference type="SUPFAM" id="SSF48371">
    <property type="entry name" value="ARM repeat"/>
    <property type="match status" value="1"/>
</dbReference>
<dbReference type="InterPro" id="IPR032675">
    <property type="entry name" value="LRR_dom_sf"/>
</dbReference>
<dbReference type="InterPro" id="IPR016024">
    <property type="entry name" value="ARM-type_fold"/>
</dbReference>
<gene>
    <name evidence="4" type="ORF">AKO1_013050</name>
</gene>
<dbReference type="InterPro" id="IPR003591">
    <property type="entry name" value="Leu-rich_rpt_typical-subtyp"/>
</dbReference>
<dbReference type="InterPro" id="IPR011989">
    <property type="entry name" value="ARM-like"/>
</dbReference>
<evidence type="ECO:0000313" key="5">
    <source>
        <dbReference type="Proteomes" id="UP001431209"/>
    </source>
</evidence>
<dbReference type="Proteomes" id="UP001431209">
    <property type="component" value="Unassembled WGS sequence"/>
</dbReference>
<protein>
    <submittedName>
        <fullName evidence="4">Uncharacterized protein</fullName>
    </submittedName>
</protein>
<organism evidence="4 5">
    <name type="scientific">Acrasis kona</name>
    <dbReference type="NCBI Taxonomy" id="1008807"/>
    <lineage>
        <taxon>Eukaryota</taxon>
        <taxon>Discoba</taxon>
        <taxon>Heterolobosea</taxon>
        <taxon>Tetramitia</taxon>
        <taxon>Eutetramitia</taxon>
        <taxon>Acrasidae</taxon>
        <taxon>Acrasis</taxon>
    </lineage>
</organism>
<dbReference type="PROSITE" id="PS51450">
    <property type="entry name" value="LRR"/>
    <property type="match status" value="5"/>
</dbReference>
<comment type="caution">
    <text evidence="4">The sequence shown here is derived from an EMBL/GenBank/DDBJ whole genome shotgun (WGS) entry which is preliminary data.</text>
</comment>
<dbReference type="Pfam" id="PF12799">
    <property type="entry name" value="LRR_4"/>
    <property type="match status" value="1"/>
</dbReference>
<dbReference type="EMBL" id="JAOPGA020000847">
    <property type="protein sequence ID" value="KAL0482407.1"/>
    <property type="molecule type" value="Genomic_DNA"/>
</dbReference>
<evidence type="ECO:0000256" key="2">
    <source>
        <dbReference type="ARBA" id="ARBA00022737"/>
    </source>
</evidence>
<dbReference type="SMART" id="SM00369">
    <property type="entry name" value="LRR_TYP"/>
    <property type="match status" value="3"/>
</dbReference>
<dbReference type="Gene3D" id="3.80.10.10">
    <property type="entry name" value="Ribonuclease Inhibitor"/>
    <property type="match status" value="2"/>
</dbReference>
<evidence type="ECO:0000256" key="1">
    <source>
        <dbReference type="ARBA" id="ARBA00022614"/>
    </source>
</evidence>
<keyword evidence="5" id="KW-1185">Reference proteome</keyword>
<dbReference type="AlphaFoldDB" id="A0AAW2Z1B7"/>
<proteinExistence type="predicted"/>
<dbReference type="SUPFAM" id="SSF52058">
    <property type="entry name" value="L domain-like"/>
    <property type="match status" value="1"/>
</dbReference>
<accession>A0AAW2Z1B7</accession>
<dbReference type="Pfam" id="PF21040">
    <property type="entry name" value="CEP104-like_TOG"/>
    <property type="match status" value="1"/>
</dbReference>